<dbReference type="PANTHER" id="PTHR12277">
    <property type="entry name" value="ALPHA/BETA HYDROLASE DOMAIN-CONTAINING PROTEIN"/>
    <property type="match status" value="1"/>
</dbReference>
<protein>
    <submittedName>
        <fullName evidence="2">Alpha/beta hydrolase</fullName>
    </submittedName>
</protein>
<dbReference type="InterPro" id="IPR000073">
    <property type="entry name" value="AB_hydrolase_1"/>
</dbReference>
<dbReference type="AlphaFoldDB" id="A0A934QJJ7"/>
<dbReference type="GO" id="GO:0016787">
    <property type="term" value="F:hydrolase activity"/>
    <property type="evidence" value="ECO:0007669"/>
    <property type="project" value="UniProtKB-KW"/>
</dbReference>
<gene>
    <name evidence="2" type="ORF">CKO21_12410</name>
</gene>
<dbReference type="Gene3D" id="3.40.50.1820">
    <property type="entry name" value="alpha/beta hydrolase"/>
    <property type="match status" value="1"/>
</dbReference>
<organism evidence="2 3">
    <name type="scientific">Rhodovibrio salinarum</name>
    <dbReference type="NCBI Taxonomy" id="1087"/>
    <lineage>
        <taxon>Bacteria</taxon>
        <taxon>Pseudomonadati</taxon>
        <taxon>Pseudomonadota</taxon>
        <taxon>Alphaproteobacteria</taxon>
        <taxon>Rhodospirillales</taxon>
        <taxon>Rhodovibrionaceae</taxon>
        <taxon>Rhodovibrio</taxon>
    </lineage>
</organism>
<evidence type="ECO:0000313" key="3">
    <source>
        <dbReference type="Proteomes" id="UP000778970"/>
    </source>
</evidence>
<dbReference type="EMBL" id="NRRE01000026">
    <property type="protein sequence ID" value="MBK1698043.1"/>
    <property type="molecule type" value="Genomic_DNA"/>
</dbReference>
<name>A0A934QJJ7_9PROT</name>
<comment type="caution">
    <text evidence="2">The sequence shown here is derived from an EMBL/GenBank/DDBJ whole genome shotgun (WGS) entry which is preliminary data.</text>
</comment>
<keyword evidence="3" id="KW-1185">Reference proteome</keyword>
<reference evidence="2" key="1">
    <citation type="submission" date="2017-08" db="EMBL/GenBank/DDBJ databases">
        <authorList>
            <person name="Imhoff J.F."/>
            <person name="Rahn T."/>
            <person name="Kuenzel S."/>
            <person name="Neulinger S.C."/>
        </authorList>
    </citation>
    <scope>NUCLEOTIDE SEQUENCE</scope>
    <source>
        <strain evidence="2">DSM 9154</strain>
    </source>
</reference>
<dbReference type="Pfam" id="PF00561">
    <property type="entry name" value="Abhydrolase_1"/>
    <property type="match status" value="1"/>
</dbReference>
<dbReference type="SUPFAM" id="SSF53474">
    <property type="entry name" value="alpha/beta-Hydrolases"/>
    <property type="match status" value="1"/>
</dbReference>
<sequence>MPLLLKLLLAGLVGYSLLVAVLYTQQRQILFKPNRTAPDRPTDAPSGFLEITTETADGLTLRHWYVPPPLDARGVVVVLHGNAGNRAGAYEKFRPIHDWGYGLLLADYRGYGGNPGTPSETGLIADGRAVLAWLAGQGVPGAQIVLYGESLGSGVATALSAEQAVGGVVLEAPFTSIAELAQQQYWYVPARQLVRDRFDNRARIGDVGAPILILHGEQDSTIPIDHGAALTTRAGDNAQLIRFDDGTHLNIWQIGADTQVRAFLKQVLG</sequence>
<accession>A0A934QJJ7</accession>
<dbReference type="InterPro" id="IPR029058">
    <property type="entry name" value="AB_hydrolase_fold"/>
</dbReference>
<proteinExistence type="predicted"/>
<dbReference type="PANTHER" id="PTHR12277:SF79">
    <property type="entry name" value="XAA-PRO DIPEPTIDYL-PEPTIDASE-RELATED"/>
    <property type="match status" value="1"/>
</dbReference>
<dbReference type="Proteomes" id="UP000778970">
    <property type="component" value="Unassembled WGS sequence"/>
</dbReference>
<feature type="domain" description="AB hydrolase-1" evidence="1">
    <location>
        <begin position="75"/>
        <end position="190"/>
    </location>
</feature>
<evidence type="ECO:0000259" key="1">
    <source>
        <dbReference type="Pfam" id="PF00561"/>
    </source>
</evidence>
<evidence type="ECO:0000313" key="2">
    <source>
        <dbReference type="EMBL" id="MBK1698043.1"/>
    </source>
</evidence>
<reference evidence="2" key="2">
    <citation type="journal article" date="2020" name="Microorganisms">
        <title>Osmotic Adaptation and Compatible Solute Biosynthesis of Phototrophic Bacteria as Revealed from Genome Analyses.</title>
        <authorList>
            <person name="Imhoff J.F."/>
            <person name="Rahn T."/>
            <person name="Kunzel S."/>
            <person name="Keller A."/>
            <person name="Neulinger S.C."/>
        </authorList>
    </citation>
    <scope>NUCLEOTIDE SEQUENCE</scope>
    <source>
        <strain evidence="2">DSM 9154</strain>
    </source>
</reference>
<keyword evidence="2" id="KW-0378">Hydrolase</keyword>
<dbReference type="RefSeq" id="WP_051432074.1">
    <property type="nucleotide sequence ID" value="NZ_NRRE01000026.1"/>
</dbReference>